<dbReference type="EMBL" id="GL883093">
    <property type="protein sequence ID" value="EGG11050.1"/>
    <property type="molecule type" value="Genomic_DNA"/>
</dbReference>
<evidence type="ECO:0000313" key="1">
    <source>
        <dbReference type="EMBL" id="EGG11050.1"/>
    </source>
</evidence>
<protein>
    <submittedName>
        <fullName evidence="1">Uncharacterized protein</fullName>
    </submittedName>
</protein>
<dbReference type="KEGG" id="mlr:MELLADRAFT_60075"/>
<reference evidence="2" key="1">
    <citation type="journal article" date="2011" name="Proc. Natl. Acad. Sci. U.S.A.">
        <title>Obligate biotrophy features unraveled by the genomic analysis of rust fungi.</title>
        <authorList>
            <person name="Duplessis S."/>
            <person name="Cuomo C.A."/>
            <person name="Lin Y.-C."/>
            <person name="Aerts A."/>
            <person name="Tisserant E."/>
            <person name="Veneault-Fourrey C."/>
            <person name="Joly D.L."/>
            <person name="Hacquard S."/>
            <person name="Amselem J."/>
            <person name="Cantarel B.L."/>
            <person name="Chiu R."/>
            <person name="Coutinho P.M."/>
            <person name="Feau N."/>
            <person name="Field M."/>
            <person name="Frey P."/>
            <person name="Gelhaye E."/>
            <person name="Goldberg J."/>
            <person name="Grabherr M.G."/>
            <person name="Kodira C.D."/>
            <person name="Kohler A."/>
            <person name="Kuees U."/>
            <person name="Lindquist E.A."/>
            <person name="Lucas S.M."/>
            <person name="Mago R."/>
            <person name="Mauceli E."/>
            <person name="Morin E."/>
            <person name="Murat C."/>
            <person name="Pangilinan J.L."/>
            <person name="Park R."/>
            <person name="Pearson M."/>
            <person name="Quesneville H."/>
            <person name="Rouhier N."/>
            <person name="Sakthikumar S."/>
            <person name="Salamov A.A."/>
            <person name="Schmutz J."/>
            <person name="Selles B."/>
            <person name="Shapiro H."/>
            <person name="Tanguay P."/>
            <person name="Tuskan G.A."/>
            <person name="Henrissat B."/>
            <person name="Van de Peer Y."/>
            <person name="Rouze P."/>
            <person name="Ellis J.G."/>
            <person name="Dodds P.N."/>
            <person name="Schein J.E."/>
            <person name="Zhong S."/>
            <person name="Hamelin R.C."/>
            <person name="Grigoriev I.V."/>
            <person name="Szabo L.J."/>
            <person name="Martin F."/>
        </authorList>
    </citation>
    <scope>NUCLEOTIDE SEQUENCE [LARGE SCALE GENOMIC DNA]</scope>
    <source>
        <strain evidence="2">98AG31 / pathotype 3-4-7</strain>
    </source>
</reference>
<dbReference type="RefSeq" id="XP_007405652.1">
    <property type="nucleotide sequence ID" value="XM_007405590.1"/>
</dbReference>
<dbReference type="Proteomes" id="UP000001072">
    <property type="component" value="Unassembled WGS sequence"/>
</dbReference>
<keyword evidence="2" id="KW-1185">Reference proteome</keyword>
<accession>F4R8N0</accession>
<name>F4R8N0_MELLP</name>
<proteinExistence type="predicted"/>
<sequence>MVETFASIWATTSLKADIAATEELIKRSTSSETINSLTSNKEQLKNAFNQIKVEYCNLPALVAFLSSGVKGLMIYPTDIRAYTPLRAVNFLLVTSHLSQRNETISEPIWKRTQSYIVGFLKAVIQSTEKWVPQELNRYHLAKAVFLDFSDYHISRNMTKILIPRARNYKVNDKPYF</sequence>
<dbReference type="InParanoid" id="F4R8N0"/>
<dbReference type="AlphaFoldDB" id="F4R8N0"/>
<gene>
    <name evidence="1" type="ORF">MELLADRAFT_60075</name>
</gene>
<dbReference type="HOGENOM" id="CLU_1525485_0_0_1"/>
<evidence type="ECO:0000313" key="2">
    <source>
        <dbReference type="Proteomes" id="UP000001072"/>
    </source>
</evidence>
<dbReference type="VEuPathDB" id="FungiDB:MELLADRAFT_60075"/>
<organism evidence="2">
    <name type="scientific">Melampsora larici-populina (strain 98AG31 / pathotype 3-4-7)</name>
    <name type="common">Poplar leaf rust fungus</name>
    <dbReference type="NCBI Taxonomy" id="747676"/>
    <lineage>
        <taxon>Eukaryota</taxon>
        <taxon>Fungi</taxon>
        <taxon>Dikarya</taxon>
        <taxon>Basidiomycota</taxon>
        <taxon>Pucciniomycotina</taxon>
        <taxon>Pucciniomycetes</taxon>
        <taxon>Pucciniales</taxon>
        <taxon>Melampsoraceae</taxon>
        <taxon>Melampsora</taxon>
    </lineage>
</organism>
<dbReference type="GeneID" id="18929486"/>